<protein>
    <submittedName>
        <fullName evidence="2">Uncharacterized protein</fullName>
    </submittedName>
</protein>
<organism evidence="2 3">
    <name type="scientific">Taenia crassiceps</name>
    <dbReference type="NCBI Taxonomy" id="6207"/>
    <lineage>
        <taxon>Eukaryota</taxon>
        <taxon>Metazoa</taxon>
        <taxon>Spiralia</taxon>
        <taxon>Lophotrochozoa</taxon>
        <taxon>Platyhelminthes</taxon>
        <taxon>Cestoda</taxon>
        <taxon>Eucestoda</taxon>
        <taxon>Cyclophyllidea</taxon>
        <taxon>Taeniidae</taxon>
        <taxon>Taenia</taxon>
    </lineage>
</organism>
<dbReference type="EMBL" id="JAKROA010000005">
    <property type="protein sequence ID" value="KAL5106750.1"/>
    <property type="molecule type" value="Genomic_DNA"/>
</dbReference>
<keyword evidence="3" id="KW-1185">Reference proteome</keyword>
<name>A0ABR4QBC6_9CEST</name>
<evidence type="ECO:0000313" key="3">
    <source>
        <dbReference type="Proteomes" id="UP001651158"/>
    </source>
</evidence>
<feature type="region of interest" description="Disordered" evidence="1">
    <location>
        <begin position="98"/>
        <end position="127"/>
    </location>
</feature>
<gene>
    <name evidence="2" type="ORF">TcWFU_003977</name>
</gene>
<evidence type="ECO:0000313" key="2">
    <source>
        <dbReference type="EMBL" id="KAL5106750.1"/>
    </source>
</evidence>
<proteinExistence type="predicted"/>
<comment type="caution">
    <text evidence="2">The sequence shown here is derived from an EMBL/GenBank/DDBJ whole genome shotgun (WGS) entry which is preliminary data.</text>
</comment>
<sequence>MYTIVPSPLVELSETPSITDETMRQVSLEWSHYPTPSILEFLLSRKGGFDTKLARQRTTGREGGIDSLRKHFSHEHCDFQRTFDPRSNPPLVALRPAMTSEKLSSPRLEAKPPAIPPPEKCFTVRNK</sequence>
<reference evidence="2 3" key="1">
    <citation type="journal article" date="2022" name="Front. Cell. Infect. Microbiol.">
        <title>The Genomes of Two Strains of Taenia crassiceps the Animal Model for the Study of Human Cysticercosis.</title>
        <authorList>
            <person name="Bobes R.J."/>
            <person name="Estrada K."/>
            <person name="Rios-Valencia D.G."/>
            <person name="Calderon-Gallegos A."/>
            <person name="de la Torre P."/>
            <person name="Carrero J.C."/>
            <person name="Sanchez-Flores A."/>
            <person name="Laclette J.P."/>
        </authorList>
    </citation>
    <scope>NUCLEOTIDE SEQUENCE [LARGE SCALE GENOMIC DNA]</scope>
    <source>
        <strain evidence="2">WFUcys</strain>
    </source>
</reference>
<evidence type="ECO:0000256" key="1">
    <source>
        <dbReference type="SAM" id="MobiDB-lite"/>
    </source>
</evidence>
<dbReference type="Proteomes" id="UP001651158">
    <property type="component" value="Unassembled WGS sequence"/>
</dbReference>
<accession>A0ABR4QBC6</accession>